<proteinExistence type="predicted"/>
<dbReference type="Proteomes" id="UP000024635">
    <property type="component" value="Unassembled WGS sequence"/>
</dbReference>
<gene>
    <name evidence="3" type="primary">Acey_s0408.g917</name>
    <name evidence="3" type="ORF">Y032_0408g917</name>
</gene>
<dbReference type="GO" id="GO:0046983">
    <property type="term" value="F:protein dimerization activity"/>
    <property type="evidence" value="ECO:0007669"/>
    <property type="project" value="InterPro"/>
</dbReference>
<evidence type="ECO:0000313" key="3">
    <source>
        <dbReference type="EMBL" id="EYC46076.1"/>
    </source>
</evidence>
<dbReference type="Pfam" id="PF05699">
    <property type="entry name" value="Dimer_Tnp_hAT"/>
    <property type="match status" value="1"/>
</dbReference>
<protein>
    <recommendedName>
        <fullName evidence="2">HAT C-terminal dimerisation domain-containing protein</fullName>
    </recommendedName>
</protein>
<feature type="region of interest" description="Disordered" evidence="1">
    <location>
        <begin position="92"/>
        <end position="138"/>
    </location>
</feature>
<reference evidence="4" key="1">
    <citation type="journal article" date="2015" name="Nat. Genet.">
        <title>The genome and transcriptome of the zoonotic hookworm Ancylostoma ceylanicum identify infection-specific gene families.</title>
        <authorList>
            <person name="Schwarz E.M."/>
            <person name="Hu Y."/>
            <person name="Antoshechkin I."/>
            <person name="Miller M.M."/>
            <person name="Sternberg P.W."/>
            <person name="Aroian R.V."/>
        </authorList>
    </citation>
    <scope>NUCLEOTIDE SEQUENCE</scope>
    <source>
        <strain evidence="4">HY135</strain>
    </source>
</reference>
<dbReference type="OrthoDB" id="5869280at2759"/>
<feature type="domain" description="HAT C-terminal dimerisation" evidence="2">
    <location>
        <begin position="45"/>
        <end position="91"/>
    </location>
</feature>
<accession>A0A016X2N6</accession>
<dbReference type="InterPro" id="IPR008906">
    <property type="entry name" value="HATC_C_dom"/>
</dbReference>
<dbReference type="EMBL" id="JARK01000008">
    <property type="protein sequence ID" value="EYC46076.1"/>
    <property type="molecule type" value="Genomic_DNA"/>
</dbReference>
<feature type="compositionally biased region" description="Acidic residues" evidence="1">
    <location>
        <begin position="102"/>
        <end position="121"/>
    </location>
</feature>
<evidence type="ECO:0000313" key="4">
    <source>
        <dbReference type="Proteomes" id="UP000024635"/>
    </source>
</evidence>
<evidence type="ECO:0000256" key="1">
    <source>
        <dbReference type="SAM" id="MobiDB-lite"/>
    </source>
</evidence>
<dbReference type="AlphaFoldDB" id="A0A016X2N6"/>
<name>A0A016X2N6_9BILA</name>
<keyword evidence="4" id="KW-1185">Reference proteome</keyword>
<feature type="compositionally biased region" description="Basic and acidic residues" evidence="1">
    <location>
        <begin position="92"/>
        <end position="101"/>
    </location>
</feature>
<dbReference type="InterPro" id="IPR012337">
    <property type="entry name" value="RNaseH-like_sf"/>
</dbReference>
<evidence type="ECO:0000259" key="2">
    <source>
        <dbReference type="Pfam" id="PF05699"/>
    </source>
</evidence>
<organism evidence="3 4">
    <name type="scientific">Ancylostoma ceylanicum</name>
    <dbReference type="NCBI Taxonomy" id="53326"/>
    <lineage>
        <taxon>Eukaryota</taxon>
        <taxon>Metazoa</taxon>
        <taxon>Ecdysozoa</taxon>
        <taxon>Nematoda</taxon>
        <taxon>Chromadorea</taxon>
        <taxon>Rhabditida</taxon>
        <taxon>Rhabditina</taxon>
        <taxon>Rhabditomorpha</taxon>
        <taxon>Strongyloidea</taxon>
        <taxon>Ancylostomatidae</taxon>
        <taxon>Ancylostomatinae</taxon>
        <taxon>Ancylostoma</taxon>
    </lineage>
</organism>
<sequence>MVANLGRVKRIVTRLNKNNEAKLCYMRLKFNGTPYLERAPPSFDPDPVICWRTHKEEFQHLAKIVPSYLHAPATSIDCERLFRTSKSWTHKETTRYGRIEDSESEDSDSEEKDDVELDEEQDLKPDLDPVPDDFSYIY</sequence>
<dbReference type="SUPFAM" id="SSF53098">
    <property type="entry name" value="Ribonuclease H-like"/>
    <property type="match status" value="1"/>
</dbReference>
<comment type="caution">
    <text evidence="3">The sequence shown here is derived from an EMBL/GenBank/DDBJ whole genome shotgun (WGS) entry which is preliminary data.</text>
</comment>